<comment type="caution">
    <text evidence="2">The sequence shown here is derived from an EMBL/GenBank/DDBJ whole genome shotgun (WGS) entry which is preliminary data.</text>
</comment>
<name>A0AAN9MAK0_CANGL</name>
<feature type="transmembrane region" description="Helical" evidence="1">
    <location>
        <begin position="28"/>
        <end position="50"/>
    </location>
</feature>
<dbReference type="AlphaFoldDB" id="A0AAN9MAK0"/>
<sequence>MTSKYKSGVRMPYKWRSRRAGQKLSQPIISSLSSSLSLTIHPSFPLFLFIPPKPFPNPNPNPNPLLSFFFPSQFPQLHPAISSNSRVRDFFFLSFFFLFFLFTLLLLSKLTLLRPTGC</sequence>
<proteinExistence type="predicted"/>
<accession>A0AAN9MAK0</accession>
<protein>
    <submittedName>
        <fullName evidence="2">Uncharacterized protein</fullName>
    </submittedName>
</protein>
<dbReference type="EMBL" id="JAYMYQ010000002">
    <property type="protein sequence ID" value="KAK7350952.1"/>
    <property type="molecule type" value="Genomic_DNA"/>
</dbReference>
<dbReference type="Proteomes" id="UP001367508">
    <property type="component" value="Unassembled WGS sequence"/>
</dbReference>
<gene>
    <name evidence="2" type="ORF">VNO77_10038</name>
</gene>
<evidence type="ECO:0000256" key="1">
    <source>
        <dbReference type="SAM" id="Phobius"/>
    </source>
</evidence>
<keyword evidence="1" id="KW-0472">Membrane</keyword>
<feature type="transmembrane region" description="Helical" evidence="1">
    <location>
        <begin position="90"/>
        <end position="107"/>
    </location>
</feature>
<keyword evidence="1" id="KW-0812">Transmembrane</keyword>
<organism evidence="2 3">
    <name type="scientific">Canavalia gladiata</name>
    <name type="common">Sword bean</name>
    <name type="synonym">Dolichos gladiatus</name>
    <dbReference type="NCBI Taxonomy" id="3824"/>
    <lineage>
        <taxon>Eukaryota</taxon>
        <taxon>Viridiplantae</taxon>
        <taxon>Streptophyta</taxon>
        <taxon>Embryophyta</taxon>
        <taxon>Tracheophyta</taxon>
        <taxon>Spermatophyta</taxon>
        <taxon>Magnoliopsida</taxon>
        <taxon>eudicotyledons</taxon>
        <taxon>Gunneridae</taxon>
        <taxon>Pentapetalae</taxon>
        <taxon>rosids</taxon>
        <taxon>fabids</taxon>
        <taxon>Fabales</taxon>
        <taxon>Fabaceae</taxon>
        <taxon>Papilionoideae</taxon>
        <taxon>50 kb inversion clade</taxon>
        <taxon>NPAAA clade</taxon>
        <taxon>indigoferoid/millettioid clade</taxon>
        <taxon>Phaseoleae</taxon>
        <taxon>Canavalia</taxon>
    </lineage>
</organism>
<evidence type="ECO:0000313" key="2">
    <source>
        <dbReference type="EMBL" id="KAK7350952.1"/>
    </source>
</evidence>
<keyword evidence="3" id="KW-1185">Reference proteome</keyword>
<reference evidence="2 3" key="1">
    <citation type="submission" date="2024-01" db="EMBL/GenBank/DDBJ databases">
        <title>The genomes of 5 underutilized Papilionoideae crops provide insights into root nodulation and disease resistanc.</title>
        <authorList>
            <person name="Jiang F."/>
        </authorList>
    </citation>
    <scope>NUCLEOTIDE SEQUENCE [LARGE SCALE GENOMIC DNA]</scope>
    <source>
        <strain evidence="2">LVBAO_FW01</strain>
        <tissue evidence="2">Leaves</tissue>
    </source>
</reference>
<keyword evidence="1" id="KW-1133">Transmembrane helix</keyword>
<evidence type="ECO:0000313" key="3">
    <source>
        <dbReference type="Proteomes" id="UP001367508"/>
    </source>
</evidence>